<accession>A0ABD2CDC2</accession>
<keyword evidence="2" id="KW-1185">Reference proteome</keyword>
<protein>
    <submittedName>
        <fullName evidence="1">Uncharacterized protein</fullName>
    </submittedName>
</protein>
<evidence type="ECO:0000313" key="1">
    <source>
        <dbReference type="EMBL" id="KAL2743057.1"/>
    </source>
</evidence>
<dbReference type="Proteomes" id="UP001607303">
    <property type="component" value="Unassembled WGS sequence"/>
</dbReference>
<reference evidence="1 2" key="1">
    <citation type="journal article" date="2024" name="Ann. Entomol. Soc. Am.">
        <title>Genomic analyses of the southern and eastern yellowjacket wasps (Hymenoptera: Vespidae) reveal evolutionary signatures of social life.</title>
        <authorList>
            <person name="Catto M.A."/>
            <person name="Caine P.B."/>
            <person name="Orr S.E."/>
            <person name="Hunt B.G."/>
            <person name="Goodisman M.A.D."/>
        </authorList>
    </citation>
    <scope>NUCLEOTIDE SEQUENCE [LARGE SCALE GENOMIC DNA]</scope>
    <source>
        <strain evidence="1">232</strain>
        <tissue evidence="1">Head and thorax</tissue>
    </source>
</reference>
<organism evidence="1 2">
    <name type="scientific">Vespula maculifrons</name>
    <name type="common">Eastern yellow jacket</name>
    <name type="synonym">Wasp</name>
    <dbReference type="NCBI Taxonomy" id="7453"/>
    <lineage>
        <taxon>Eukaryota</taxon>
        <taxon>Metazoa</taxon>
        <taxon>Ecdysozoa</taxon>
        <taxon>Arthropoda</taxon>
        <taxon>Hexapoda</taxon>
        <taxon>Insecta</taxon>
        <taxon>Pterygota</taxon>
        <taxon>Neoptera</taxon>
        <taxon>Endopterygota</taxon>
        <taxon>Hymenoptera</taxon>
        <taxon>Apocrita</taxon>
        <taxon>Aculeata</taxon>
        <taxon>Vespoidea</taxon>
        <taxon>Vespidae</taxon>
        <taxon>Vespinae</taxon>
        <taxon>Vespula</taxon>
    </lineage>
</organism>
<dbReference type="AlphaFoldDB" id="A0ABD2CDC2"/>
<gene>
    <name evidence="1" type="ORF">V1477_008546</name>
</gene>
<sequence length="67" mass="7787">MYIYFLRYENEIFKLVPVESKNFSREDVTRYSVNGYRKTEYLKLVASDSSGRLPSPVYFTGVKSCSG</sequence>
<dbReference type="EMBL" id="JAYRBN010000056">
    <property type="protein sequence ID" value="KAL2743057.1"/>
    <property type="molecule type" value="Genomic_DNA"/>
</dbReference>
<comment type="caution">
    <text evidence="1">The sequence shown here is derived from an EMBL/GenBank/DDBJ whole genome shotgun (WGS) entry which is preliminary data.</text>
</comment>
<proteinExistence type="predicted"/>
<evidence type="ECO:0000313" key="2">
    <source>
        <dbReference type="Proteomes" id="UP001607303"/>
    </source>
</evidence>
<name>A0ABD2CDC2_VESMC</name>